<evidence type="ECO:0000313" key="1">
    <source>
        <dbReference type="EMBL" id="GHE09794.1"/>
    </source>
</evidence>
<protein>
    <submittedName>
        <fullName evidence="1">Uncharacterized protein</fullName>
    </submittedName>
</protein>
<gene>
    <name evidence="1" type="ORF">GCM10010339_63290</name>
</gene>
<accession>A0A919D5B7</accession>
<name>A0A919D5B7_9ACTN</name>
<dbReference type="Proteomes" id="UP000655443">
    <property type="component" value="Unassembled WGS sequence"/>
</dbReference>
<organism evidence="1 2">
    <name type="scientific">Streptomyces alanosinicus</name>
    <dbReference type="NCBI Taxonomy" id="68171"/>
    <lineage>
        <taxon>Bacteria</taxon>
        <taxon>Bacillati</taxon>
        <taxon>Actinomycetota</taxon>
        <taxon>Actinomycetes</taxon>
        <taxon>Kitasatosporales</taxon>
        <taxon>Streptomycetaceae</taxon>
        <taxon>Streptomyces</taxon>
    </lineage>
</organism>
<dbReference type="EMBL" id="BMVG01000021">
    <property type="protein sequence ID" value="GHE09794.1"/>
    <property type="molecule type" value="Genomic_DNA"/>
</dbReference>
<proteinExistence type="predicted"/>
<reference evidence="1" key="2">
    <citation type="submission" date="2020-09" db="EMBL/GenBank/DDBJ databases">
        <authorList>
            <person name="Sun Q."/>
            <person name="Ohkuma M."/>
        </authorList>
    </citation>
    <scope>NUCLEOTIDE SEQUENCE</scope>
    <source>
        <strain evidence="1">JCM 4714</strain>
    </source>
</reference>
<comment type="caution">
    <text evidence="1">The sequence shown here is derived from an EMBL/GenBank/DDBJ whole genome shotgun (WGS) entry which is preliminary data.</text>
</comment>
<evidence type="ECO:0000313" key="2">
    <source>
        <dbReference type="Proteomes" id="UP000655443"/>
    </source>
</evidence>
<keyword evidence="2" id="KW-1185">Reference proteome</keyword>
<dbReference type="AlphaFoldDB" id="A0A919D5B7"/>
<reference evidence="1" key="1">
    <citation type="journal article" date="2014" name="Int. J. Syst. Evol. Microbiol.">
        <title>Complete genome sequence of Corynebacterium casei LMG S-19264T (=DSM 44701T), isolated from a smear-ripened cheese.</title>
        <authorList>
            <consortium name="US DOE Joint Genome Institute (JGI-PGF)"/>
            <person name="Walter F."/>
            <person name="Albersmeier A."/>
            <person name="Kalinowski J."/>
            <person name="Ruckert C."/>
        </authorList>
    </citation>
    <scope>NUCLEOTIDE SEQUENCE</scope>
    <source>
        <strain evidence="1">JCM 4714</strain>
    </source>
</reference>
<sequence length="39" mass="4036">MNVDELFTGDLIAGVPTVEAALFDKMPGGGDNNGDHCSK</sequence>